<dbReference type="PROSITE" id="PS50005">
    <property type="entry name" value="TPR"/>
    <property type="match status" value="6"/>
</dbReference>
<keyword evidence="2" id="KW-0802">TPR repeat</keyword>
<dbReference type="InterPro" id="IPR036249">
    <property type="entry name" value="Thioredoxin-like_sf"/>
</dbReference>
<reference evidence="5" key="1">
    <citation type="submission" date="2018-02" db="EMBL/GenBank/DDBJ databases">
        <authorList>
            <person name="Hausmann B."/>
        </authorList>
    </citation>
    <scope>NUCLEOTIDE SEQUENCE [LARGE SCALE GENOMIC DNA]</scope>
    <source>
        <strain evidence="5">Peat soil MAG SbA5</strain>
    </source>
</reference>
<dbReference type="Gene3D" id="2.130.10.130">
    <property type="entry name" value="Integrin alpha, N-terminal"/>
    <property type="match status" value="2"/>
</dbReference>
<dbReference type="Gene3D" id="1.25.40.10">
    <property type="entry name" value="Tetratricopeptide repeat domain"/>
    <property type="match status" value="3"/>
</dbReference>
<feature type="domain" description="Thioredoxin" evidence="3">
    <location>
        <begin position="859"/>
        <end position="1009"/>
    </location>
</feature>
<dbReference type="InterPro" id="IPR019734">
    <property type="entry name" value="TPR_rpt"/>
</dbReference>
<evidence type="ECO:0000313" key="4">
    <source>
        <dbReference type="EMBL" id="SPE17548.1"/>
    </source>
</evidence>
<evidence type="ECO:0000259" key="3">
    <source>
        <dbReference type="PROSITE" id="PS51352"/>
    </source>
</evidence>
<dbReference type="OrthoDB" id="9814069at2"/>
<proteinExistence type="predicted"/>
<protein>
    <submittedName>
        <fullName evidence="4">TPR repeat-containing protein</fullName>
    </submittedName>
</protein>
<dbReference type="Pfam" id="PF13424">
    <property type="entry name" value="TPR_12"/>
    <property type="match status" value="1"/>
</dbReference>
<sequence>MSSRRKDGNHLLTRREILKGMALTPVALRAAPLFAGSLLQGPPNLASIRQAGLPIADLRLTPHYPAKSPLADILALVTPGSDSYITEKYADKIGSALKKWSDALKAAPAGLTALAESLDDSIEASTLVSAKEIVLRSDYGIHSVRRQFTPDLVRGRDRFIESMRSWLAAPLQIETAEFEIFAIQQIAGDPLAVRTEIRYDLVSTRSGARKEERVGSWRTEWVCTEPGAWKARKWKAGEEIVATAKGPVFVDVTAQALGKTDSYNRQLLHGADYWRTVLDGAIGMDVYCNNGVAVGDFDNDGFDDFYVCQPAGLPNRLFHNRGDGTFEDVTEKAGVGILDNTACAIFADFENKGHQDLLVVCGTGPLLYVNQGNGEFRFKRDAFRFARQPQGTFTHAAVADYDRDGRLDVYFCMYMYYLGLDQYHYPVPYYDARDGPPNCLFHNEGDATFVETTEASGLNRDNDRYTFSCAWGDANGNGLPDLFVSNDFGTSQLYRNNGDGTFTVVSAKAGVEGVGAGMGCSWCDFDNDGRQDVYVPSMWEAAGQRVSGQQQFHAAAPERIRELYRRHARGNALYRNRGDGTFENVGHRAGVEMGRWSWSADFFDFDHDGYSDLYVSNGYLSGPERYDLASFFWRQVVDKSPENSTSATDYERGWNAINELVRSDRTWHGYARNVLFANNHDGTFSEISGPSGLDFAEDDRTFALADIDHDGRLEVILKSRNAPQLRILHNGMQEIGDSISFRLRGTKSNRDAIGAAVTVETGELRQTKFLQAGTGFLAQHSKELFFGLGSRGGKIRATIQWPSGLVQHFDDLPANRRIQIEEGSSPFVATRFASPQADYVHAGPSPEPEQLPQAVETWLIEPLKAPGFSLLDAEQNPHELKSYQGRFVLLNFWSAAGAECLDQLRLFQQRNPALAAASLAPLAVNVDSANDLAAARALIEKERFSFPVLFASPEASGIYNLIYRHLFDRRRNLPLPVSFLLESQGMIVKVYQGPVALDQVLNDLKSVPSNAAERMRKALPFEGQLVQDAFRRNDFTYGVAMFQHGYLDQAAASFLEVIATRPDDADAYYNLGTLRLGQNDFAKARQYLEETLRLKPDYPEAWNNLGMIAAQTGHADEAIRDFQKSLAQRPEYATALLNLGNVYRRQQDFENAQKCFDQAIRIQPDDAEVNYSFGMLYAQQGRLEQASGYLEKAIALRPDYAEALNNLGVLFVRGQDFVRAEEQFKAGIRVAPQYDQPYLNLARLYAMQNDRQKAREVLLDLLRVQPGDAAAKQALEMLQ</sequence>
<feature type="repeat" description="TPR" evidence="2">
    <location>
        <begin position="1201"/>
        <end position="1234"/>
    </location>
</feature>
<organism evidence="4 5">
    <name type="scientific">Candidatus Sulfuritelmatomonas gaucii</name>
    <dbReference type="NCBI Taxonomy" id="2043161"/>
    <lineage>
        <taxon>Bacteria</taxon>
        <taxon>Pseudomonadati</taxon>
        <taxon>Acidobacteriota</taxon>
        <taxon>Terriglobia</taxon>
        <taxon>Terriglobales</taxon>
        <taxon>Acidobacteriaceae</taxon>
        <taxon>Candidatus Sulfuritelmatomonas</taxon>
    </lineage>
</organism>
<evidence type="ECO:0000256" key="1">
    <source>
        <dbReference type="ARBA" id="ARBA00022729"/>
    </source>
</evidence>
<dbReference type="InterPro" id="IPR011519">
    <property type="entry name" value="UnbV_ASPIC"/>
</dbReference>
<keyword evidence="1" id="KW-0732">Signal</keyword>
<dbReference type="Pfam" id="PF13517">
    <property type="entry name" value="FG-GAP_3"/>
    <property type="match status" value="3"/>
</dbReference>
<dbReference type="GO" id="GO:0016491">
    <property type="term" value="F:oxidoreductase activity"/>
    <property type="evidence" value="ECO:0007669"/>
    <property type="project" value="InterPro"/>
</dbReference>
<dbReference type="InterPro" id="IPR027039">
    <property type="entry name" value="Crtac1"/>
</dbReference>
<dbReference type="SMART" id="SM00028">
    <property type="entry name" value="TPR"/>
    <property type="match status" value="6"/>
</dbReference>
<dbReference type="Pfam" id="PF13432">
    <property type="entry name" value="TPR_16"/>
    <property type="match status" value="1"/>
</dbReference>
<dbReference type="InterPro" id="IPR013766">
    <property type="entry name" value="Thioredoxin_domain"/>
</dbReference>
<dbReference type="PROSITE" id="PS51352">
    <property type="entry name" value="THIOREDOXIN_2"/>
    <property type="match status" value="1"/>
</dbReference>
<accession>A0A2N9L2N2</accession>
<dbReference type="PANTHER" id="PTHR16026:SF0">
    <property type="entry name" value="CARTILAGE ACIDIC PROTEIN 1"/>
    <property type="match status" value="1"/>
</dbReference>
<dbReference type="GO" id="GO:0016209">
    <property type="term" value="F:antioxidant activity"/>
    <property type="evidence" value="ECO:0007669"/>
    <property type="project" value="InterPro"/>
</dbReference>
<feature type="repeat" description="TPR" evidence="2">
    <location>
        <begin position="1065"/>
        <end position="1098"/>
    </location>
</feature>
<dbReference type="Proteomes" id="UP000239735">
    <property type="component" value="Unassembled WGS sequence"/>
</dbReference>
<dbReference type="SUPFAM" id="SSF69318">
    <property type="entry name" value="Integrin alpha N-terminal domain"/>
    <property type="match status" value="1"/>
</dbReference>
<feature type="repeat" description="TPR" evidence="2">
    <location>
        <begin position="1235"/>
        <end position="1268"/>
    </location>
</feature>
<dbReference type="Pfam" id="PF14559">
    <property type="entry name" value="TPR_19"/>
    <property type="match status" value="1"/>
</dbReference>
<dbReference type="GO" id="GO:0006950">
    <property type="term" value="P:response to stress"/>
    <property type="evidence" value="ECO:0007669"/>
    <property type="project" value="UniProtKB-ARBA"/>
</dbReference>
<evidence type="ECO:0000256" key="2">
    <source>
        <dbReference type="PROSITE-ProRule" id="PRU00339"/>
    </source>
</evidence>
<feature type="repeat" description="TPR" evidence="2">
    <location>
        <begin position="1133"/>
        <end position="1166"/>
    </location>
</feature>
<gene>
    <name evidence="4" type="ORF">SBA5_1020006</name>
</gene>
<evidence type="ECO:0000313" key="5">
    <source>
        <dbReference type="Proteomes" id="UP000239735"/>
    </source>
</evidence>
<dbReference type="Pfam" id="PF00578">
    <property type="entry name" value="AhpC-TSA"/>
    <property type="match status" value="1"/>
</dbReference>
<dbReference type="SUPFAM" id="SSF48452">
    <property type="entry name" value="TPR-like"/>
    <property type="match status" value="1"/>
</dbReference>
<dbReference type="PANTHER" id="PTHR16026">
    <property type="entry name" value="CARTILAGE ACIDIC PROTEIN 1"/>
    <property type="match status" value="1"/>
</dbReference>
<dbReference type="InterPro" id="IPR011990">
    <property type="entry name" value="TPR-like_helical_dom_sf"/>
</dbReference>
<feature type="repeat" description="TPR" evidence="2">
    <location>
        <begin position="1167"/>
        <end position="1200"/>
    </location>
</feature>
<dbReference type="InterPro" id="IPR013517">
    <property type="entry name" value="FG-GAP"/>
</dbReference>
<name>A0A2N9L2N2_9BACT</name>
<feature type="repeat" description="TPR" evidence="2">
    <location>
        <begin position="1099"/>
        <end position="1132"/>
    </location>
</feature>
<dbReference type="Pfam" id="PF13181">
    <property type="entry name" value="TPR_8"/>
    <property type="match status" value="1"/>
</dbReference>
<dbReference type="InterPro" id="IPR000866">
    <property type="entry name" value="AhpC/TSA"/>
</dbReference>
<dbReference type="EMBL" id="OKRB01000005">
    <property type="protein sequence ID" value="SPE17548.1"/>
    <property type="molecule type" value="Genomic_DNA"/>
</dbReference>
<dbReference type="PROSITE" id="PS50293">
    <property type="entry name" value="TPR_REGION"/>
    <property type="match status" value="3"/>
</dbReference>
<dbReference type="Pfam" id="PF07593">
    <property type="entry name" value="UnbV_ASPIC"/>
    <property type="match status" value="1"/>
</dbReference>
<dbReference type="AlphaFoldDB" id="A0A2N9L2N2"/>
<dbReference type="InterPro" id="IPR028994">
    <property type="entry name" value="Integrin_alpha_N"/>
</dbReference>
<dbReference type="SUPFAM" id="SSF52833">
    <property type="entry name" value="Thioredoxin-like"/>
    <property type="match status" value="1"/>
</dbReference>
<dbReference type="Gene3D" id="3.40.30.10">
    <property type="entry name" value="Glutaredoxin"/>
    <property type="match status" value="1"/>
</dbReference>